<name>A0ABY4F8A3_9BACT</name>
<proteinExistence type="predicted"/>
<protein>
    <submittedName>
        <fullName evidence="1">Uncharacterized protein</fullName>
    </submittedName>
</protein>
<sequence>MSRSLAWLKLWLAAISFGAQVRTDFHSRYLMQLSDDTLQHQIDNRCPVRNAMPRRLPGFLAVARIDYNRWHYPVMFGVILTK</sequence>
<organism evidence="1 2">
    <name type="scientific">Hymenobacter cellulosivorans</name>
    <dbReference type="NCBI Taxonomy" id="2932249"/>
    <lineage>
        <taxon>Bacteria</taxon>
        <taxon>Pseudomonadati</taxon>
        <taxon>Bacteroidota</taxon>
        <taxon>Cytophagia</taxon>
        <taxon>Cytophagales</taxon>
        <taxon>Hymenobacteraceae</taxon>
        <taxon>Hymenobacter</taxon>
    </lineage>
</organism>
<dbReference type="EMBL" id="CP095049">
    <property type="protein sequence ID" value="UOQ52885.1"/>
    <property type="molecule type" value="Genomic_DNA"/>
</dbReference>
<evidence type="ECO:0000313" key="1">
    <source>
        <dbReference type="EMBL" id="UOQ52885.1"/>
    </source>
</evidence>
<dbReference type="Proteomes" id="UP000831785">
    <property type="component" value="Chromosome"/>
</dbReference>
<evidence type="ECO:0000313" key="2">
    <source>
        <dbReference type="Proteomes" id="UP000831785"/>
    </source>
</evidence>
<gene>
    <name evidence="1" type="ORF">MUN80_24475</name>
</gene>
<dbReference type="RefSeq" id="WP_244717319.1">
    <property type="nucleotide sequence ID" value="NZ_CP095049.1"/>
</dbReference>
<accession>A0ABY4F8A3</accession>
<reference evidence="1 2" key="1">
    <citation type="submission" date="2022-04" db="EMBL/GenBank/DDBJ databases">
        <title>Hymenobacter sp. isolated from the air.</title>
        <authorList>
            <person name="Won M."/>
            <person name="Lee C.-M."/>
            <person name="Woen H.-Y."/>
            <person name="Kwon S.-W."/>
        </authorList>
    </citation>
    <scope>NUCLEOTIDE SEQUENCE [LARGE SCALE GENOMIC DNA]</scope>
    <source>
        <strain evidence="2">5116 S-27</strain>
    </source>
</reference>
<keyword evidence="2" id="KW-1185">Reference proteome</keyword>